<dbReference type="Pfam" id="PF19361">
    <property type="entry name" value="DUF5937"/>
    <property type="match status" value="1"/>
</dbReference>
<dbReference type="EMBL" id="CP127294">
    <property type="protein sequence ID" value="WIX75707.1"/>
    <property type="molecule type" value="Genomic_DNA"/>
</dbReference>
<reference evidence="2 3" key="1">
    <citation type="submission" date="2023-06" db="EMBL/GenBank/DDBJ databases">
        <authorList>
            <person name="Oyuntsetseg B."/>
            <person name="Kim S.B."/>
        </authorList>
    </citation>
    <scope>NUCLEOTIDE SEQUENCE [LARGE SCALE GENOMIC DNA]</scope>
    <source>
        <strain evidence="2 3">2-15</strain>
    </source>
</reference>
<accession>A0A9Y2I9R3</accession>
<feature type="domain" description="DUF5937" evidence="1">
    <location>
        <begin position="108"/>
        <end position="233"/>
    </location>
</feature>
<dbReference type="AlphaFoldDB" id="A0A9Y2I9R3"/>
<dbReference type="InterPro" id="IPR036390">
    <property type="entry name" value="WH_DNA-bd_sf"/>
</dbReference>
<evidence type="ECO:0000313" key="3">
    <source>
        <dbReference type="Proteomes" id="UP001236014"/>
    </source>
</evidence>
<keyword evidence="3" id="KW-1185">Reference proteome</keyword>
<sequence length="321" mass="33943">MLELAWSADELARTRLAFSPLWEIVASVRVLARPGEHALHLPWVRKASGALAEAGIDVSPLADLVAGRSVPRFLTPTPASPVPQLADELADLRDVAPRAVRRELEAMEPPRSAALTRLHRDPEAGLDRLAGLMERYWAVALAPAWPRMRALLEGDVLHRSRLLAAGAAEDLFHDLAPAVHWAEGALIVAQRLVPAAGAPHGHGLVLAPSVFVWPRVISRTHAGRQPVLRYPARGVAGLWETGGTSSSAALRGVLGRSRSALLTSLTTPADVSELARRTGLKEGVVAKHLQLLCSAGLVATAPDGVHSRTVAADAVVTAAAG</sequence>
<dbReference type="RefSeq" id="WP_285966471.1">
    <property type="nucleotide sequence ID" value="NZ_CP127294.1"/>
</dbReference>
<evidence type="ECO:0000259" key="1">
    <source>
        <dbReference type="Pfam" id="PF19361"/>
    </source>
</evidence>
<dbReference type="KEGG" id="acab:QRX50_29990"/>
<proteinExistence type="predicted"/>
<dbReference type="InterPro" id="IPR045981">
    <property type="entry name" value="DUF5937"/>
</dbReference>
<protein>
    <submittedName>
        <fullName evidence="2">DUF5937 family protein</fullName>
    </submittedName>
</protein>
<name>A0A9Y2I9R3_9PSEU</name>
<dbReference type="SUPFAM" id="SSF46785">
    <property type="entry name" value="Winged helix' DNA-binding domain"/>
    <property type="match status" value="1"/>
</dbReference>
<gene>
    <name evidence="2" type="ORF">QRX50_29990</name>
</gene>
<evidence type="ECO:0000313" key="2">
    <source>
        <dbReference type="EMBL" id="WIX75707.1"/>
    </source>
</evidence>
<dbReference type="Gene3D" id="1.10.10.10">
    <property type="entry name" value="Winged helix-like DNA-binding domain superfamily/Winged helix DNA-binding domain"/>
    <property type="match status" value="1"/>
</dbReference>
<dbReference type="Proteomes" id="UP001236014">
    <property type="component" value="Chromosome"/>
</dbReference>
<organism evidence="2 3">
    <name type="scientific">Amycolatopsis carbonis</name>
    <dbReference type="NCBI Taxonomy" id="715471"/>
    <lineage>
        <taxon>Bacteria</taxon>
        <taxon>Bacillati</taxon>
        <taxon>Actinomycetota</taxon>
        <taxon>Actinomycetes</taxon>
        <taxon>Pseudonocardiales</taxon>
        <taxon>Pseudonocardiaceae</taxon>
        <taxon>Amycolatopsis</taxon>
    </lineage>
</organism>
<dbReference type="InterPro" id="IPR036388">
    <property type="entry name" value="WH-like_DNA-bd_sf"/>
</dbReference>